<dbReference type="EMBL" id="QFFZ01000073">
    <property type="protein sequence ID" value="TEB08854.1"/>
    <property type="molecule type" value="Genomic_DNA"/>
</dbReference>
<proteinExistence type="predicted"/>
<organism evidence="1 2">
    <name type="scientific">Pelotomaculum propionicicum</name>
    <dbReference type="NCBI Taxonomy" id="258475"/>
    <lineage>
        <taxon>Bacteria</taxon>
        <taxon>Bacillati</taxon>
        <taxon>Bacillota</taxon>
        <taxon>Clostridia</taxon>
        <taxon>Eubacteriales</taxon>
        <taxon>Desulfotomaculaceae</taxon>
        <taxon>Pelotomaculum</taxon>
    </lineage>
</organism>
<gene>
    <name evidence="1" type="ORF">Pmgp_03587</name>
</gene>
<name>A0A4Y7RIN3_9FIRM</name>
<dbReference type="Proteomes" id="UP000297597">
    <property type="component" value="Unassembled WGS sequence"/>
</dbReference>
<comment type="caution">
    <text evidence="1">The sequence shown here is derived from an EMBL/GenBank/DDBJ whole genome shotgun (WGS) entry which is preliminary data.</text>
</comment>
<evidence type="ECO:0000313" key="2">
    <source>
        <dbReference type="Proteomes" id="UP000297597"/>
    </source>
</evidence>
<sequence>MVNLDEQREKALNIALNKIQGQWDENKLAEVMADLDAGAFDVSLTGFDAAEVDELLNRTRAQGHRSCDCRGSGRYSKVCRRTELCL</sequence>
<dbReference type="AlphaFoldDB" id="A0A4Y7RIN3"/>
<evidence type="ECO:0000313" key="1">
    <source>
        <dbReference type="EMBL" id="TEB08854.1"/>
    </source>
</evidence>
<accession>A0A4Y7RIN3</accession>
<keyword evidence="2" id="KW-1185">Reference proteome</keyword>
<reference evidence="1 2" key="1">
    <citation type="journal article" date="2018" name="Environ. Microbiol.">
        <title>Novel energy conservation strategies and behaviour of Pelotomaculum schinkii driving syntrophic propionate catabolism.</title>
        <authorList>
            <person name="Hidalgo-Ahumada C.A.P."/>
            <person name="Nobu M.K."/>
            <person name="Narihiro T."/>
            <person name="Tamaki H."/>
            <person name="Liu W.T."/>
            <person name="Kamagata Y."/>
            <person name="Stams A.J.M."/>
            <person name="Imachi H."/>
            <person name="Sousa D.Z."/>
        </authorList>
    </citation>
    <scope>NUCLEOTIDE SEQUENCE [LARGE SCALE GENOMIC DNA]</scope>
    <source>
        <strain evidence="1 2">MGP</strain>
    </source>
</reference>
<protein>
    <submittedName>
        <fullName evidence="1">Uncharacterized protein</fullName>
    </submittedName>
</protein>